<name>A0A1L7I2W2_9FLAO</name>
<reference evidence="1 2" key="1">
    <citation type="submission" date="2016-07" db="EMBL/GenBank/DDBJ databases">
        <title>Multi-omics approach to identify versatile polysaccharide utilization systems of a marine flavobacterium Gramella flava.</title>
        <authorList>
            <person name="Tang K."/>
        </authorList>
    </citation>
    <scope>NUCLEOTIDE SEQUENCE [LARGE SCALE GENOMIC DNA]</scope>
    <source>
        <strain evidence="1 2">JLT2011</strain>
    </source>
</reference>
<dbReference type="InterPro" id="IPR025232">
    <property type="entry name" value="DUF4174"/>
</dbReference>
<dbReference type="EMBL" id="CP016359">
    <property type="protein sequence ID" value="APU67930.1"/>
    <property type="molecule type" value="Genomic_DNA"/>
</dbReference>
<sequence length="148" mass="17328">MKTFFRSILVLLTIILVSQHMNAQSLKDYQWKNRLVVVFTDTISNPSYREQLEILNKETPQFEERKLQLILAVPGKYREIFPSTSGWVPDPELYKYRKMASEDFEVLLIGLDGGVKLRQASPFTTKRLFSTIDSMPMRQADIRKQGRR</sequence>
<dbReference type="OrthoDB" id="7362103at2"/>
<dbReference type="AlphaFoldDB" id="A0A1L7I2W2"/>
<dbReference type="RefSeq" id="WP_083643754.1">
    <property type="nucleotide sequence ID" value="NZ_AMRU01000002.1"/>
</dbReference>
<dbReference type="KEGG" id="gfl:GRFL_1206"/>
<proteinExistence type="predicted"/>
<dbReference type="STRING" id="1229726.GRFL_1206"/>
<protein>
    <submittedName>
        <fullName evidence="1">Uncharacterized protein</fullName>
    </submittedName>
</protein>
<evidence type="ECO:0000313" key="2">
    <source>
        <dbReference type="Proteomes" id="UP000186230"/>
    </source>
</evidence>
<keyword evidence="2" id="KW-1185">Reference proteome</keyword>
<dbReference type="Pfam" id="PF13778">
    <property type="entry name" value="DUF4174"/>
    <property type="match status" value="1"/>
</dbReference>
<dbReference type="Proteomes" id="UP000186230">
    <property type="component" value="Chromosome"/>
</dbReference>
<organism evidence="1 2">
    <name type="scientific">Christiangramia flava JLT2011</name>
    <dbReference type="NCBI Taxonomy" id="1229726"/>
    <lineage>
        <taxon>Bacteria</taxon>
        <taxon>Pseudomonadati</taxon>
        <taxon>Bacteroidota</taxon>
        <taxon>Flavobacteriia</taxon>
        <taxon>Flavobacteriales</taxon>
        <taxon>Flavobacteriaceae</taxon>
        <taxon>Christiangramia</taxon>
    </lineage>
</organism>
<evidence type="ECO:0000313" key="1">
    <source>
        <dbReference type="EMBL" id="APU67930.1"/>
    </source>
</evidence>
<accession>A0A1L7I2W2</accession>
<gene>
    <name evidence="1" type="ORF">GRFL_1206</name>
</gene>